<dbReference type="SUPFAM" id="SSF90123">
    <property type="entry name" value="ABC transporter transmembrane region"/>
    <property type="match status" value="1"/>
</dbReference>
<evidence type="ECO:0000256" key="9">
    <source>
        <dbReference type="ARBA" id="ARBA00022989"/>
    </source>
</evidence>
<dbReference type="AlphaFoldDB" id="A0A6S6QQM4"/>
<evidence type="ECO:0000256" key="2">
    <source>
        <dbReference type="ARBA" id="ARBA00005417"/>
    </source>
</evidence>
<feature type="transmembrane region" description="Helical" evidence="11">
    <location>
        <begin position="32"/>
        <end position="54"/>
    </location>
</feature>
<dbReference type="InterPro" id="IPR017871">
    <property type="entry name" value="ABC_transporter-like_CS"/>
</dbReference>
<evidence type="ECO:0000256" key="11">
    <source>
        <dbReference type="SAM" id="Phobius"/>
    </source>
</evidence>
<dbReference type="GO" id="GO:0016887">
    <property type="term" value="F:ATP hydrolysis activity"/>
    <property type="evidence" value="ECO:0007669"/>
    <property type="project" value="InterPro"/>
</dbReference>
<evidence type="ECO:0000256" key="6">
    <source>
        <dbReference type="ARBA" id="ARBA00022692"/>
    </source>
</evidence>
<keyword evidence="8 14" id="KW-0067">ATP-binding</keyword>
<name>A0A6S6QQM4_9HYPH</name>
<keyword evidence="10 11" id="KW-0472">Membrane</keyword>
<dbReference type="InterPro" id="IPR003593">
    <property type="entry name" value="AAA+_ATPase"/>
</dbReference>
<proteinExistence type="inferred from homology"/>
<keyword evidence="4" id="KW-1003">Cell membrane</keyword>
<sequence>MNAKAKDKPQRDSLKLIHRVLRENSRKYLPRYLLAFGMMAVVSGLTGASAWIMKSIFNDVLVARDATLILALALGVFIIYAGRGLADYGQTVVMNSVGRTMVSEQQQRILTHLLAQDMRFYNTASVGHVIVILTQGAESIRSIMNLILTSLGKDTLSLISLGTVMVLMDPILSAIAFVVTPAALLSLGSIKKRIRSLGKLEFQGVAHVFSGVKEAMIGIRVVKSFGLEPRILGELNGVIDRAAKQGMKIGNLSARSGPIMEALVGVAMAAIIMYAGYGIAGGARDAGSLLAFLAALLLTYAPAKNLARLHLSIETTLIGVEMFYAFIDSPAGLQDVPDAKPLAIGRGDVELRNVSFSYGDAAAALIDTSIHFPAGKMSALVGGSGAGKSTIFSLIERFYAPQSGSVVIDGQDISKVTTASLRDNIAFVTQDSFLFEGSIYDNIRSGRWEATEDDIIAAAKAANAHEFIIAHPEGYQRVAGEGGANLSGGQKQRIAIARAMLRNAPILLLDEATSALDAASEVKVRDALNELMKGRTTIVIAHRLSTVRQADIIHVMEAGRLIESGTHEQLVKQRGIYAELSALQLTADPVVPAAAE</sequence>
<dbReference type="SMART" id="SM00382">
    <property type="entry name" value="AAA"/>
    <property type="match status" value="1"/>
</dbReference>
<evidence type="ECO:0000313" key="15">
    <source>
        <dbReference type="Proteomes" id="UP000515317"/>
    </source>
</evidence>
<dbReference type="KEGG" id="tso:IZ6_25910"/>
<reference evidence="14 15" key="1">
    <citation type="submission" date="2020-08" db="EMBL/GenBank/DDBJ databases">
        <title>Genome sequence of Rhizobiales bacterium strain IZ6.</title>
        <authorList>
            <person name="Nakai R."/>
            <person name="Naganuma T."/>
        </authorList>
    </citation>
    <scope>NUCLEOTIDE SEQUENCE [LARGE SCALE GENOMIC DNA]</scope>
    <source>
        <strain evidence="14 15">IZ6</strain>
    </source>
</reference>
<dbReference type="Proteomes" id="UP000515317">
    <property type="component" value="Chromosome"/>
</dbReference>
<dbReference type="RefSeq" id="WP_222875475.1">
    <property type="nucleotide sequence ID" value="NZ_AP023361.1"/>
</dbReference>
<organism evidence="14 15">
    <name type="scientific">Terrihabitans soli</name>
    <dbReference type="NCBI Taxonomy" id="708113"/>
    <lineage>
        <taxon>Bacteria</taxon>
        <taxon>Pseudomonadati</taxon>
        <taxon>Pseudomonadota</taxon>
        <taxon>Alphaproteobacteria</taxon>
        <taxon>Hyphomicrobiales</taxon>
        <taxon>Terrihabitans</taxon>
    </lineage>
</organism>
<evidence type="ECO:0000256" key="7">
    <source>
        <dbReference type="ARBA" id="ARBA00022741"/>
    </source>
</evidence>
<dbReference type="PROSITE" id="PS00211">
    <property type="entry name" value="ABC_TRANSPORTER_1"/>
    <property type="match status" value="1"/>
</dbReference>
<evidence type="ECO:0000256" key="5">
    <source>
        <dbReference type="ARBA" id="ARBA00022597"/>
    </source>
</evidence>
<dbReference type="GO" id="GO:0034040">
    <property type="term" value="F:ATPase-coupled lipid transmembrane transporter activity"/>
    <property type="evidence" value="ECO:0007669"/>
    <property type="project" value="TreeGrafter"/>
</dbReference>
<dbReference type="GO" id="GO:0005524">
    <property type="term" value="F:ATP binding"/>
    <property type="evidence" value="ECO:0007669"/>
    <property type="project" value="UniProtKB-KW"/>
</dbReference>
<accession>A0A6S6QQM4</accession>
<dbReference type="InterPro" id="IPR027417">
    <property type="entry name" value="P-loop_NTPase"/>
</dbReference>
<feature type="transmembrane region" description="Helical" evidence="11">
    <location>
        <begin position="286"/>
        <end position="303"/>
    </location>
</feature>
<evidence type="ECO:0000256" key="1">
    <source>
        <dbReference type="ARBA" id="ARBA00004651"/>
    </source>
</evidence>
<feature type="domain" description="ABC transmembrane type-1" evidence="13">
    <location>
        <begin position="33"/>
        <end position="309"/>
    </location>
</feature>
<dbReference type="PROSITE" id="PS50929">
    <property type="entry name" value="ABC_TM1F"/>
    <property type="match status" value="1"/>
</dbReference>
<keyword evidence="5" id="KW-0762">Sugar transport</keyword>
<comment type="similarity">
    <text evidence="2">Belongs to the ABC transporter superfamily.</text>
</comment>
<keyword evidence="3" id="KW-0813">Transport</keyword>
<protein>
    <submittedName>
        <fullName evidence="14">ABC transporter ATP-binding protein</fullName>
    </submittedName>
</protein>
<evidence type="ECO:0000256" key="4">
    <source>
        <dbReference type="ARBA" id="ARBA00022475"/>
    </source>
</evidence>
<comment type="subcellular location">
    <subcellularLocation>
        <location evidence="1">Cell membrane</location>
        <topology evidence="1">Multi-pass membrane protein</topology>
    </subcellularLocation>
</comment>
<evidence type="ECO:0000256" key="10">
    <source>
        <dbReference type="ARBA" id="ARBA00023136"/>
    </source>
</evidence>
<dbReference type="PROSITE" id="PS50893">
    <property type="entry name" value="ABC_TRANSPORTER_2"/>
    <property type="match status" value="1"/>
</dbReference>
<dbReference type="SUPFAM" id="SSF52540">
    <property type="entry name" value="P-loop containing nucleoside triphosphate hydrolases"/>
    <property type="match status" value="1"/>
</dbReference>
<dbReference type="FunFam" id="3.40.50.300:FF:000221">
    <property type="entry name" value="Multidrug ABC transporter ATP-binding protein"/>
    <property type="match status" value="1"/>
</dbReference>
<feature type="domain" description="ABC transporter" evidence="12">
    <location>
        <begin position="349"/>
        <end position="583"/>
    </location>
</feature>
<keyword evidence="6 11" id="KW-0812">Transmembrane</keyword>
<evidence type="ECO:0000259" key="12">
    <source>
        <dbReference type="PROSITE" id="PS50893"/>
    </source>
</evidence>
<dbReference type="InterPro" id="IPR036640">
    <property type="entry name" value="ABC1_TM_sf"/>
</dbReference>
<dbReference type="GO" id="GO:0140359">
    <property type="term" value="F:ABC-type transporter activity"/>
    <property type="evidence" value="ECO:0007669"/>
    <property type="project" value="InterPro"/>
</dbReference>
<gene>
    <name evidence="14" type="ORF">IZ6_25910</name>
</gene>
<dbReference type="EMBL" id="AP023361">
    <property type="protein sequence ID" value="BCJ91856.1"/>
    <property type="molecule type" value="Genomic_DNA"/>
</dbReference>
<keyword evidence="7" id="KW-0547">Nucleotide-binding</keyword>
<dbReference type="InterPro" id="IPR011527">
    <property type="entry name" value="ABC1_TM_dom"/>
</dbReference>
<evidence type="ECO:0000313" key="14">
    <source>
        <dbReference type="EMBL" id="BCJ91856.1"/>
    </source>
</evidence>
<evidence type="ECO:0000256" key="8">
    <source>
        <dbReference type="ARBA" id="ARBA00022840"/>
    </source>
</evidence>
<dbReference type="InterPro" id="IPR039421">
    <property type="entry name" value="Type_1_exporter"/>
</dbReference>
<keyword evidence="9 11" id="KW-1133">Transmembrane helix</keyword>
<dbReference type="GO" id="GO:0005886">
    <property type="term" value="C:plasma membrane"/>
    <property type="evidence" value="ECO:0007669"/>
    <property type="project" value="UniProtKB-SubCell"/>
</dbReference>
<dbReference type="Gene3D" id="1.20.1560.10">
    <property type="entry name" value="ABC transporter type 1, transmembrane domain"/>
    <property type="match status" value="1"/>
</dbReference>
<feature type="transmembrane region" description="Helical" evidence="11">
    <location>
        <begin position="66"/>
        <end position="86"/>
    </location>
</feature>
<dbReference type="PANTHER" id="PTHR24221">
    <property type="entry name" value="ATP-BINDING CASSETTE SUB-FAMILY B"/>
    <property type="match status" value="1"/>
</dbReference>
<dbReference type="Gene3D" id="3.40.50.300">
    <property type="entry name" value="P-loop containing nucleotide triphosphate hydrolases"/>
    <property type="match status" value="1"/>
</dbReference>
<keyword evidence="15" id="KW-1185">Reference proteome</keyword>
<feature type="transmembrane region" description="Helical" evidence="11">
    <location>
        <begin position="262"/>
        <end position="280"/>
    </location>
</feature>
<evidence type="ECO:0000259" key="13">
    <source>
        <dbReference type="PROSITE" id="PS50929"/>
    </source>
</evidence>
<dbReference type="Pfam" id="PF00664">
    <property type="entry name" value="ABC_membrane"/>
    <property type="match status" value="1"/>
</dbReference>
<dbReference type="Pfam" id="PF00005">
    <property type="entry name" value="ABC_tran"/>
    <property type="match status" value="1"/>
</dbReference>
<dbReference type="PANTHER" id="PTHR24221:SF654">
    <property type="entry name" value="ATP-BINDING CASSETTE SUB-FAMILY B MEMBER 6"/>
    <property type="match status" value="1"/>
</dbReference>
<evidence type="ECO:0000256" key="3">
    <source>
        <dbReference type="ARBA" id="ARBA00022448"/>
    </source>
</evidence>
<dbReference type="InterPro" id="IPR003439">
    <property type="entry name" value="ABC_transporter-like_ATP-bd"/>
</dbReference>
<dbReference type="CDD" id="cd18552">
    <property type="entry name" value="ABC_6TM_MsbA_like"/>
    <property type="match status" value="1"/>
</dbReference>